<dbReference type="InterPro" id="IPR018759">
    <property type="entry name" value="BBP2_2"/>
</dbReference>
<dbReference type="RefSeq" id="WP_221598218.1">
    <property type="nucleotide sequence ID" value="NZ_JAIGNQ010000003.1"/>
</dbReference>
<dbReference type="Proteomes" id="UP000776651">
    <property type="component" value="Unassembled WGS sequence"/>
</dbReference>
<organism evidence="2 3">
    <name type="scientific">Qipengyuania pacifica</name>
    <dbReference type="NCBI Taxonomy" id="2860199"/>
    <lineage>
        <taxon>Bacteria</taxon>
        <taxon>Pseudomonadati</taxon>
        <taxon>Pseudomonadota</taxon>
        <taxon>Alphaproteobacteria</taxon>
        <taxon>Sphingomonadales</taxon>
        <taxon>Erythrobacteraceae</taxon>
        <taxon>Qipengyuania</taxon>
    </lineage>
</organism>
<dbReference type="SUPFAM" id="SSF103515">
    <property type="entry name" value="Autotransporter"/>
    <property type="match status" value="1"/>
</dbReference>
<proteinExistence type="predicted"/>
<gene>
    <name evidence="2" type="ORF">K3177_10420</name>
</gene>
<feature type="signal peptide" evidence="1">
    <location>
        <begin position="1"/>
        <end position="25"/>
    </location>
</feature>
<keyword evidence="3" id="KW-1185">Reference proteome</keyword>
<name>A0ABS7JJQ9_9SPHN</name>
<protein>
    <submittedName>
        <fullName evidence="2">Outer membrane beta-barrel protein</fullName>
    </submittedName>
</protein>
<comment type="caution">
    <text evidence="2">The sequence shown here is derived from an EMBL/GenBank/DDBJ whole genome shotgun (WGS) entry which is preliminary data.</text>
</comment>
<reference evidence="2 3" key="1">
    <citation type="submission" date="2021-08" db="EMBL/GenBank/DDBJ databases">
        <title>Comparative Genomics Analysis of the Genus Qipengyuania Reveals Extensive Genetic Diversity and Metabolic Versatility, Including the Description of Fifteen Novel Species.</title>
        <authorList>
            <person name="Liu Y."/>
        </authorList>
    </citation>
    <scope>NUCLEOTIDE SEQUENCE [LARGE SCALE GENOMIC DNA]</scope>
    <source>
        <strain evidence="2 3">GH25</strain>
    </source>
</reference>
<feature type="chain" id="PRO_5045562614" evidence="1">
    <location>
        <begin position="26"/>
        <end position="410"/>
    </location>
</feature>
<dbReference type="EMBL" id="JAIGNQ010000003">
    <property type="protein sequence ID" value="MBX7488927.1"/>
    <property type="molecule type" value="Genomic_DNA"/>
</dbReference>
<evidence type="ECO:0000313" key="2">
    <source>
        <dbReference type="EMBL" id="MBX7488927.1"/>
    </source>
</evidence>
<evidence type="ECO:0000313" key="3">
    <source>
        <dbReference type="Proteomes" id="UP000776651"/>
    </source>
</evidence>
<evidence type="ECO:0000256" key="1">
    <source>
        <dbReference type="SAM" id="SignalP"/>
    </source>
</evidence>
<dbReference type="InterPro" id="IPR036709">
    <property type="entry name" value="Autotransporte_beta_dom_sf"/>
</dbReference>
<sequence length="410" mass="44795">MRNSRFWVTLTAACAVSGIASPVSAQEIGSTAPAILAKDPEYRQSQIRVGPFTLKAGAEAEGEYNSNVFAEPAAARSDFIARIRPYAEIEHAAGSFTTSLSGKLDARRYADFTSENAEAYNATLTTRFSPREGEALFLTGSIDRAIEDRGDPEARRVQGIGPRIYRIAGGSAGYTRQGSRFLIEAVGDARNVNALDPIDDDRDYSSYSARLTVGYRPGGPFYFTGTGYYNRLNFRLPEAVTNVDRDVSTIGGMVGIRFADGGLISGGVSAGIFRLKADDDLRPHRTGFSMQGLLTYRPRERTALNLNLFSGDVASFRAGGSTRNETRIGLSVDQEIRHNLLGSAEVGWERTKFVGSNVRQDRVRVSGGLEYLVNRRLSVFGRASYGTRSSDDPLDEYNRFQAGLGVRVRL</sequence>
<dbReference type="Pfam" id="PF10082">
    <property type="entry name" value="BBP2_2"/>
    <property type="match status" value="1"/>
</dbReference>
<accession>A0ABS7JJQ9</accession>
<keyword evidence="1" id="KW-0732">Signal</keyword>